<evidence type="ECO:0000313" key="1">
    <source>
        <dbReference type="EMBL" id="GBM51718.1"/>
    </source>
</evidence>
<name>A0A4Y2GGP5_ARAVE</name>
<dbReference type="AlphaFoldDB" id="A0A4Y2GGP5"/>
<reference evidence="1 2" key="1">
    <citation type="journal article" date="2019" name="Sci. Rep.">
        <title>Orb-weaving spider Araneus ventricosus genome elucidates the spidroin gene catalogue.</title>
        <authorList>
            <person name="Kono N."/>
            <person name="Nakamura H."/>
            <person name="Ohtoshi R."/>
            <person name="Moran D.A.P."/>
            <person name="Shinohara A."/>
            <person name="Yoshida Y."/>
            <person name="Fujiwara M."/>
            <person name="Mori M."/>
            <person name="Tomita M."/>
            <person name="Arakawa K."/>
        </authorList>
    </citation>
    <scope>NUCLEOTIDE SEQUENCE [LARGE SCALE GENOMIC DNA]</scope>
</reference>
<comment type="caution">
    <text evidence="1">The sequence shown here is derived from an EMBL/GenBank/DDBJ whole genome shotgun (WGS) entry which is preliminary data.</text>
</comment>
<gene>
    <name evidence="1" type="ORF">AVEN_28137_1</name>
</gene>
<dbReference type="EMBL" id="BGPR01001347">
    <property type="protein sequence ID" value="GBM51718.1"/>
    <property type="molecule type" value="Genomic_DNA"/>
</dbReference>
<organism evidence="1 2">
    <name type="scientific">Araneus ventricosus</name>
    <name type="common">Orbweaver spider</name>
    <name type="synonym">Epeira ventricosa</name>
    <dbReference type="NCBI Taxonomy" id="182803"/>
    <lineage>
        <taxon>Eukaryota</taxon>
        <taxon>Metazoa</taxon>
        <taxon>Ecdysozoa</taxon>
        <taxon>Arthropoda</taxon>
        <taxon>Chelicerata</taxon>
        <taxon>Arachnida</taxon>
        <taxon>Araneae</taxon>
        <taxon>Araneomorphae</taxon>
        <taxon>Entelegynae</taxon>
        <taxon>Araneoidea</taxon>
        <taxon>Araneidae</taxon>
        <taxon>Araneus</taxon>
    </lineage>
</organism>
<evidence type="ECO:0000313" key="2">
    <source>
        <dbReference type="Proteomes" id="UP000499080"/>
    </source>
</evidence>
<sequence length="45" mass="5236">MLSELPQEKECVCLSENATEKMRVFIRVTTTEKMCAYQLPRKNSV</sequence>
<protein>
    <submittedName>
        <fullName evidence="1">Uncharacterized protein</fullName>
    </submittedName>
</protein>
<accession>A0A4Y2GGP5</accession>
<dbReference type="Proteomes" id="UP000499080">
    <property type="component" value="Unassembled WGS sequence"/>
</dbReference>
<proteinExistence type="predicted"/>
<keyword evidence="2" id="KW-1185">Reference proteome</keyword>
<feature type="non-terminal residue" evidence="1">
    <location>
        <position position="45"/>
    </location>
</feature>